<dbReference type="GO" id="GO:0031201">
    <property type="term" value="C:SNARE complex"/>
    <property type="evidence" value="ECO:0007669"/>
    <property type="project" value="TreeGrafter"/>
</dbReference>
<dbReference type="SMART" id="SM00397">
    <property type="entry name" value="t_SNARE"/>
    <property type="match status" value="2"/>
</dbReference>
<organism evidence="4">
    <name type="scientific">Cyberlindnera fabianii</name>
    <name type="common">Yeast</name>
    <name type="synonym">Hansenula fabianii</name>
    <dbReference type="NCBI Taxonomy" id="36022"/>
    <lineage>
        <taxon>Eukaryota</taxon>
        <taxon>Fungi</taxon>
        <taxon>Dikarya</taxon>
        <taxon>Ascomycota</taxon>
        <taxon>Saccharomycotina</taxon>
        <taxon>Saccharomycetes</taxon>
        <taxon>Phaffomycetales</taxon>
        <taxon>Phaffomycetaceae</taxon>
        <taxon>Cyberlindnera</taxon>
    </lineage>
</organism>
<name>A0A061ARD7_CYBFA</name>
<feature type="compositionally biased region" description="Polar residues" evidence="2">
    <location>
        <begin position="188"/>
        <end position="216"/>
    </location>
</feature>
<evidence type="ECO:0000313" key="4">
    <source>
        <dbReference type="EMBL" id="CDR40109.1"/>
    </source>
</evidence>
<evidence type="ECO:0000259" key="3">
    <source>
        <dbReference type="PROSITE" id="PS50192"/>
    </source>
</evidence>
<dbReference type="EMBL" id="LK052889">
    <property type="protein sequence ID" value="CDR40109.1"/>
    <property type="molecule type" value="Genomic_DNA"/>
</dbReference>
<protein>
    <submittedName>
        <fullName evidence="4">CYFA0S04e03796g1_1</fullName>
    </submittedName>
</protein>
<dbReference type="CDD" id="cd15886">
    <property type="entry name" value="SNARE_SEC9N"/>
    <property type="match status" value="1"/>
</dbReference>
<dbReference type="GO" id="GO:0005886">
    <property type="term" value="C:plasma membrane"/>
    <property type="evidence" value="ECO:0007669"/>
    <property type="project" value="TreeGrafter"/>
</dbReference>
<evidence type="ECO:0000256" key="1">
    <source>
        <dbReference type="ARBA" id="ARBA00009480"/>
    </source>
</evidence>
<feature type="region of interest" description="Disordered" evidence="2">
    <location>
        <begin position="57"/>
        <end position="316"/>
    </location>
</feature>
<dbReference type="PANTHER" id="PTHR19305">
    <property type="entry name" value="SYNAPTOSOMAL ASSOCIATED PROTEIN"/>
    <property type="match status" value="1"/>
</dbReference>
<dbReference type="Gene3D" id="1.20.5.110">
    <property type="match status" value="2"/>
</dbReference>
<dbReference type="OrthoDB" id="18679at2759"/>
<feature type="compositionally biased region" description="Acidic residues" evidence="2">
    <location>
        <begin position="252"/>
        <end position="267"/>
    </location>
</feature>
<dbReference type="GO" id="GO:0019905">
    <property type="term" value="F:syntaxin binding"/>
    <property type="evidence" value="ECO:0007669"/>
    <property type="project" value="TreeGrafter"/>
</dbReference>
<dbReference type="GO" id="GO:0006906">
    <property type="term" value="P:vesicle fusion"/>
    <property type="evidence" value="ECO:0007669"/>
    <property type="project" value="TreeGrafter"/>
</dbReference>
<feature type="compositionally biased region" description="Basic and acidic residues" evidence="2">
    <location>
        <begin position="292"/>
        <end position="308"/>
    </location>
</feature>
<dbReference type="InterPro" id="IPR000727">
    <property type="entry name" value="T_SNARE_dom"/>
</dbReference>
<comment type="similarity">
    <text evidence="1">Belongs to the SNAP-25 family.</text>
</comment>
<proteinExistence type="inferred from homology"/>
<feature type="compositionally biased region" description="Polar residues" evidence="2">
    <location>
        <begin position="91"/>
        <end position="117"/>
    </location>
</feature>
<dbReference type="PhylomeDB" id="A0A061ARD7"/>
<dbReference type="PANTHER" id="PTHR19305:SF9">
    <property type="entry name" value="SYNAPTOSOMAL-ASSOCIATED PROTEIN 29"/>
    <property type="match status" value="1"/>
</dbReference>
<feature type="compositionally biased region" description="Low complexity" evidence="2">
    <location>
        <begin position="166"/>
        <end position="187"/>
    </location>
</feature>
<dbReference type="AlphaFoldDB" id="A0A061ARD7"/>
<dbReference type="VEuPathDB" id="FungiDB:BON22_2420"/>
<feature type="compositionally biased region" description="Basic and acidic residues" evidence="2">
    <location>
        <begin position="57"/>
        <end position="75"/>
    </location>
</feature>
<accession>A0A061ARD7</accession>
<dbReference type="PROSITE" id="PS50192">
    <property type="entry name" value="T_SNARE"/>
    <property type="match status" value="1"/>
</dbReference>
<dbReference type="SUPFAM" id="SSF58038">
    <property type="entry name" value="SNARE fusion complex"/>
    <property type="match status" value="2"/>
</dbReference>
<feature type="compositionally biased region" description="Polar residues" evidence="2">
    <location>
        <begin position="225"/>
        <end position="237"/>
    </location>
</feature>
<dbReference type="GO" id="GO:0006887">
    <property type="term" value="P:exocytosis"/>
    <property type="evidence" value="ECO:0007669"/>
    <property type="project" value="TreeGrafter"/>
</dbReference>
<evidence type="ECO:0000256" key="2">
    <source>
        <dbReference type="SAM" id="MobiDB-lite"/>
    </source>
</evidence>
<dbReference type="CDD" id="cd15857">
    <property type="entry name" value="SNARE_SEC9C"/>
    <property type="match status" value="1"/>
</dbReference>
<reference evidence="4" key="1">
    <citation type="journal article" date="2014" name="Genome Announc.">
        <title>Genome sequence of the yeast Cyberlindnera fabianii (Hansenula fabianii).</title>
        <authorList>
            <person name="Freel K.C."/>
            <person name="Sarilar V."/>
            <person name="Neuveglise C."/>
            <person name="Devillers H."/>
            <person name="Friedrich A."/>
            <person name="Schacherer J."/>
        </authorList>
    </citation>
    <scope>NUCLEOTIDE SEQUENCE</scope>
    <source>
        <strain evidence="4">YJS4271</strain>
    </source>
</reference>
<gene>
    <name evidence="4" type="ORF">CYFA0S_04e03796g</name>
</gene>
<feature type="compositionally biased region" description="Low complexity" evidence="2">
    <location>
        <begin position="138"/>
        <end position="151"/>
    </location>
</feature>
<feature type="domain" description="T-SNARE coiled-coil homology" evidence="3">
    <location>
        <begin position="477"/>
        <end position="539"/>
    </location>
</feature>
<sequence length="540" mass="61489">MGIKKFFKTKPPTEEQAEAGMIERMMDKGMLVKQESKNKPSTFSAYAEYANDKFKGKREYAPKGYSKQEKEEAERAQQASENLYYQGSDGSGISSGNPYASLGTQSNNSNPYGNQFATPGGSGNPYANQGGSTVTGDSNGSYNSGGNPYSSHQPRSQQNLSDPYGSQGYSDPYSQPSSQQSTQYNSPRVSNPYAQSQRTANPYASQRSNTPQQQEEFSFEPALEKTQTNQTSRTGTSYMRPYQQQQQQLLQEEYDLNDSTYADEDLNDSNYRMDYNQTALYQEEEQQQQQREYFDPPHEETEEERLQREEDEDVEQIKGQIRFTKQESVASTRNTLRMAREAEESGKNTMGVLGAQAETLYNTERNLQLAEAQDKMAKEKVAQLHHYNRNILKPGMKNPFTKNARLRAQEERLKQDRIEFKLEQQRQRSELNGSTQRAKMAIDDADGMGQSIADKYRREKIKEQAKQYQFEADSEDDEMENEIGENLDEIGRIAGRLKGLAVTQGKEIERQNASLRNIEEQADKLDVNLHVNAANLRRAR</sequence>
<feature type="compositionally biased region" description="Polar residues" evidence="2">
    <location>
        <begin position="125"/>
        <end position="137"/>
    </location>
</feature>
<feature type="compositionally biased region" description="Polar residues" evidence="2">
    <location>
        <begin position="152"/>
        <end position="161"/>
    </location>
</feature>
<dbReference type="GO" id="GO:0005484">
    <property type="term" value="F:SNAP receptor activity"/>
    <property type="evidence" value="ECO:0007669"/>
    <property type="project" value="TreeGrafter"/>
</dbReference>